<dbReference type="Proteomes" id="UP001310248">
    <property type="component" value="Unassembled WGS sequence"/>
</dbReference>
<feature type="chain" id="PRO_5046041200" evidence="1">
    <location>
        <begin position="20"/>
        <end position="201"/>
    </location>
</feature>
<feature type="signal peptide" evidence="1">
    <location>
        <begin position="1"/>
        <end position="19"/>
    </location>
</feature>
<gene>
    <name evidence="3" type="ORF">SNR37_003174</name>
</gene>
<evidence type="ECO:0000313" key="4">
    <source>
        <dbReference type="Proteomes" id="UP001310248"/>
    </source>
</evidence>
<keyword evidence="1" id="KW-0732">Signal</keyword>
<organism evidence="3 4">
    <name type="scientific">Agarivorans aestuarii</name>
    <dbReference type="NCBI Taxonomy" id="1563703"/>
    <lineage>
        <taxon>Bacteria</taxon>
        <taxon>Pseudomonadati</taxon>
        <taxon>Pseudomonadota</taxon>
        <taxon>Gammaproteobacteria</taxon>
        <taxon>Alteromonadales</taxon>
        <taxon>Alteromonadaceae</taxon>
        <taxon>Agarivorans</taxon>
    </lineage>
</organism>
<keyword evidence="4" id="KW-1185">Reference proteome</keyword>
<dbReference type="Pfam" id="PF07589">
    <property type="entry name" value="PEP-CTERM"/>
    <property type="match status" value="1"/>
</dbReference>
<evidence type="ECO:0000259" key="2">
    <source>
        <dbReference type="Pfam" id="PF07589"/>
    </source>
</evidence>
<feature type="domain" description="Ice-binding protein C-terminal" evidence="2">
    <location>
        <begin position="176"/>
        <end position="198"/>
    </location>
</feature>
<name>A0ABU7G2X9_9ALTE</name>
<evidence type="ECO:0000256" key="1">
    <source>
        <dbReference type="SAM" id="SignalP"/>
    </source>
</evidence>
<protein>
    <submittedName>
        <fullName evidence="3">PEP-CTERM sorting domain-containing protein</fullName>
    </submittedName>
</protein>
<sequence length="201" mass="20806">MKKLISLISVLLFSAAAQATPISSGLIIEGTTFSSNNAFQFFNDSTEGEKITSITWDLSPIGAFFDSTDTSPGLSSSPLTLGASSSVGHIFPTNDALNGSSILTISFTDFDAGEFFTFGVDTDFLSDPDAVGLNGDQFFGATALAIFSDGSQRFGTYAPTSVAGFGSEVSIVQPATVPEPASILMLGLAICGLGVSRKRKA</sequence>
<dbReference type="RefSeq" id="WP_329774994.1">
    <property type="nucleotide sequence ID" value="NZ_JAYDYW010000006.1"/>
</dbReference>
<accession>A0ABU7G2X9</accession>
<dbReference type="InterPro" id="IPR013424">
    <property type="entry name" value="Ice-binding_C"/>
</dbReference>
<proteinExistence type="predicted"/>
<comment type="caution">
    <text evidence="3">The sequence shown here is derived from an EMBL/GenBank/DDBJ whole genome shotgun (WGS) entry which is preliminary data.</text>
</comment>
<dbReference type="EMBL" id="JAYDYW010000006">
    <property type="protein sequence ID" value="MEE1673747.1"/>
    <property type="molecule type" value="Genomic_DNA"/>
</dbReference>
<dbReference type="NCBIfam" id="TIGR02595">
    <property type="entry name" value="PEP_CTERM"/>
    <property type="match status" value="1"/>
</dbReference>
<reference evidence="4" key="1">
    <citation type="submission" date="2023-07" db="EMBL/GenBank/DDBJ databases">
        <title>Draft genome sequence of Agarivorans aestuarii strain ZMCS4, a CAZymes producing bacteria isolated from the marine brown algae Clodostephus spongiosus.</title>
        <authorList>
            <person name="Lorente B."/>
            <person name="Cabral C."/>
            <person name="Frias J."/>
            <person name="Faria J."/>
            <person name="Toubarro D."/>
        </authorList>
    </citation>
    <scope>NUCLEOTIDE SEQUENCE [LARGE SCALE GENOMIC DNA]</scope>
    <source>
        <strain evidence="4">ZMCS4</strain>
    </source>
</reference>
<evidence type="ECO:0000313" key="3">
    <source>
        <dbReference type="EMBL" id="MEE1673747.1"/>
    </source>
</evidence>